<dbReference type="InterPro" id="IPR051359">
    <property type="entry name" value="CaCA_antiporter"/>
</dbReference>
<feature type="transmembrane region" description="Helical" evidence="8">
    <location>
        <begin position="173"/>
        <end position="194"/>
    </location>
</feature>
<evidence type="ECO:0000313" key="11">
    <source>
        <dbReference type="EMBL" id="ETW83070.1"/>
    </source>
</evidence>
<evidence type="ECO:0000256" key="1">
    <source>
        <dbReference type="ARBA" id="ARBA00004141"/>
    </source>
</evidence>
<dbReference type="EMBL" id="KI925457">
    <property type="protein sequence ID" value="ETW83070.1"/>
    <property type="molecule type" value="Genomic_DNA"/>
</dbReference>
<feature type="transmembrane region" description="Helical" evidence="8">
    <location>
        <begin position="613"/>
        <end position="634"/>
    </location>
</feature>
<keyword evidence="4 8" id="KW-0812">Transmembrane</keyword>
<keyword evidence="9" id="KW-0732">Signal</keyword>
<dbReference type="Proteomes" id="UP000030671">
    <property type="component" value="Unassembled WGS sequence"/>
</dbReference>
<evidence type="ECO:0000256" key="5">
    <source>
        <dbReference type="ARBA" id="ARBA00022989"/>
    </source>
</evidence>
<dbReference type="InParanoid" id="W4KCK2"/>
<dbReference type="RefSeq" id="XP_009545354.1">
    <property type="nucleotide sequence ID" value="XM_009547059.1"/>
</dbReference>
<evidence type="ECO:0000256" key="7">
    <source>
        <dbReference type="SAM" id="MobiDB-lite"/>
    </source>
</evidence>
<feature type="domain" description="Sodium/calcium exchanger membrane region" evidence="10">
    <location>
        <begin position="650"/>
        <end position="794"/>
    </location>
</feature>
<dbReference type="HOGENOM" id="CLU_004979_2_0_1"/>
<keyword evidence="12" id="KW-1185">Reference proteome</keyword>
<evidence type="ECO:0000256" key="2">
    <source>
        <dbReference type="ARBA" id="ARBA00008170"/>
    </source>
</evidence>
<sequence>MPTVSPRVAFAVILVANCIVWSQSNYGHVQDPGRSLLRRGNVLKRGLDGLQGATIGEKECRPIAFPFDEQCSHISRTCPASDTFLSISYLQSYFCSSTTARPFVFAGLLVWLTFLFSTLGISASDFFCPNLATLARLLGLDENVAGVTFLAFGNGSPDVFSTFSAMRQNSGSLAIGELLGAASFIVSVVIGSMCIIKPFRVNRAPFLRDAGFFMTAVTLFLVILWDGSIRAWEAGILVALYVVYAVVVVVGSWWERRMMRIRYRDELIRNEYAEDEMPPSPFLDDEPYRDEPIPIPSNPSSLTLPSYTRARASSHPGPPRLDVQTELPPRARSRTPSPSPRLNAMPSFSFVGALEFRQVVTSLQSQAATRSLSIFESPLTPYPGGHYHHHRNSWSRPHTPAGGDENVDPWDASLGVPLNDRSPQLIVTNPLPDDLSGPGQLTPLIEFEDDTAPIPTISRTPASPISDADSSSVTPTPVPPTKRQRLLHVLGHAYHTLFPTLQDFRSKTVLRKVAAVFAAPAVFALTITLPVIVTPYNSTHAQHEKMSAVEGRDEQLVAFEEESAGVDRALLAEDEVEEEMHELQFNKWLMAAQCALGPLFCVAVLFKNTKREGWLLLGTAIAGLCAGVLVAVFAKRGDHPSSRMARCSMGFLVSMVWIMAIADEVVNVLQTFGFIFGLSDAIIGLTIFAVGNSLADLVANMSVAVFAPIMGFSACFGGPMLNMLLGVGISGSYIIHQTGQPYELHFSTTLLVSTIGLMTLLLATIIFVPLNGYFITRAWGFFLIICYVVIMTVNLIVEVIGAE</sequence>
<dbReference type="KEGG" id="hir:HETIRDRAFT_157213"/>
<evidence type="ECO:0000256" key="3">
    <source>
        <dbReference type="ARBA" id="ARBA00022448"/>
    </source>
</evidence>
<evidence type="ECO:0000256" key="9">
    <source>
        <dbReference type="SAM" id="SignalP"/>
    </source>
</evidence>
<reference evidence="11 12" key="1">
    <citation type="journal article" date="2012" name="New Phytol.">
        <title>Insight into trade-off between wood decay and parasitism from the genome of a fungal forest pathogen.</title>
        <authorList>
            <person name="Olson A."/>
            <person name="Aerts A."/>
            <person name="Asiegbu F."/>
            <person name="Belbahri L."/>
            <person name="Bouzid O."/>
            <person name="Broberg A."/>
            <person name="Canback B."/>
            <person name="Coutinho P.M."/>
            <person name="Cullen D."/>
            <person name="Dalman K."/>
            <person name="Deflorio G."/>
            <person name="van Diepen L.T."/>
            <person name="Dunand C."/>
            <person name="Duplessis S."/>
            <person name="Durling M."/>
            <person name="Gonthier P."/>
            <person name="Grimwood J."/>
            <person name="Fossdal C.G."/>
            <person name="Hansson D."/>
            <person name="Henrissat B."/>
            <person name="Hietala A."/>
            <person name="Himmelstrand K."/>
            <person name="Hoffmeister D."/>
            <person name="Hogberg N."/>
            <person name="James T.Y."/>
            <person name="Karlsson M."/>
            <person name="Kohler A."/>
            <person name="Kues U."/>
            <person name="Lee Y.H."/>
            <person name="Lin Y.C."/>
            <person name="Lind M."/>
            <person name="Lindquist E."/>
            <person name="Lombard V."/>
            <person name="Lucas S."/>
            <person name="Lunden K."/>
            <person name="Morin E."/>
            <person name="Murat C."/>
            <person name="Park J."/>
            <person name="Raffaello T."/>
            <person name="Rouze P."/>
            <person name="Salamov A."/>
            <person name="Schmutz J."/>
            <person name="Solheim H."/>
            <person name="Stahlberg J."/>
            <person name="Velez H."/>
            <person name="de Vries R.P."/>
            <person name="Wiebenga A."/>
            <person name="Woodward S."/>
            <person name="Yakovlev I."/>
            <person name="Garbelotto M."/>
            <person name="Martin F."/>
            <person name="Grigoriev I.V."/>
            <person name="Stenlid J."/>
        </authorList>
    </citation>
    <scope>NUCLEOTIDE SEQUENCE [LARGE SCALE GENOMIC DNA]</scope>
    <source>
        <strain evidence="11 12">TC 32-1</strain>
    </source>
</reference>
<feature type="region of interest" description="Disordered" evidence="7">
    <location>
        <begin position="278"/>
        <end position="343"/>
    </location>
</feature>
<feature type="transmembrane region" description="Helical" evidence="8">
    <location>
        <begin position="774"/>
        <end position="797"/>
    </location>
</feature>
<gene>
    <name evidence="11" type="ORF">HETIRDRAFT_157213</name>
</gene>
<dbReference type="eggNOG" id="KOG2399">
    <property type="taxonomic scope" value="Eukaryota"/>
</dbReference>
<keyword evidence="6 8" id="KW-0472">Membrane</keyword>
<dbReference type="GO" id="GO:0008324">
    <property type="term" value="F:monoatomic cation transmembrane transporter activity"/>
    <property type="evidence" value="ECO:0007669"/>
    <property type="project" value="TreeGrafter"/>
</dbReference>
<comment type="subcellular location">
    <subcellularLocation>
        <location evidence="1">Membrane</location>
        <topology evidence="1">Multi-pass membrane protein</topology>
    </subcellularLocation>
</comment>
<feature type="transmembrane region" description="Helical" evidence="8">
    <location>
        <begin position="206"/>
        <end position="225"/>
    </location>
</feature>
<dbReference type="OrthoDB" id="407410at2759"/>
<evidence type="ECO:0000313" key="12">
    <source>
        <dbReference type="Proteomes" id="UP000030671"/>
    </source>
</evidence>
<dbReference type="GO" id="GO:0006874">
    <property type="term" value="P:intracellular calcium ion homeostasis"/>
    <property type="evidence" value="ECO:0007669"/>
    <property type="project" value="TreeGrafter"/>
</dbReference>
<keyword evidence="5 8" id="KW-1133">Transmembrane helix</keyword>
<dbReference type="FunCoup" id="W4KCK2">
    <property type="interactions" value="49"/>
</dbReference>
<name>W4KCK2_HETIT</name>
<feature type="transmembrane region" description="Helical" evidence="8">
    <location>
        <begin position="103"/>
        <end position="122"/>
    </location>
</feature>
<dbReference type="PANTHER" id="PTHR12266:SF0">
    <property type="entry name" value="MITOCHONDRIAL SODIUM_CALCIUM EXCHANGER PROTEIN"/>
    <property type="match status" value="1"/>
</dbReference>
<organism evidence="11 12">
    <name type="scientific">Heterobasidion irregulare (strain TC 32-1)</name>
    <dbReference type="NCBI Taxonomy" id="747525"/>
    <lineage>
        <taxon>Eukaryota</taxon>
        <taxon>Fungi</taxon>
        <taxon>Dikarya</taxon>
        <taxon>Basidiomycota</taxon>
        <taxon>Agaricomycotina</taxon>
        <taxon>Agaricomycetes</taxon>
        <taxon>Russulales</taxon>
        <taxon>Bondarzewiaceae</taxon>
        <taxon>Heterobasidion</taxon>
        <taxon>Heterobasidion annosum species complex</taxon>
    </lineage>
</organism>
<feature type="transmembrane region" description="Helical" evidence="8">
    <location>
        <begin position="513"/>
        <end position="533"/>
    </location>
</feature>
<dbReference type="InterPro" id="IPR044880">
    <property type="entry name" value="NCX_ion-bd_dom_sf"/>
</dbReference>
<feature type="transmembrane region" description="Helical" evidence="8">
    <location>
        <begin position="672"/>
        <end position="691"/>
    </location>
</feature>
<comment type="similarity">
    <text evidence="2">Belongs to the Ca(2+):cation antiporter (CaCA) (TC 2.A.19) family.</text>
</comment>
<dbReference type="PANTHER" id="PTHR12266">
    <property type="entry name" value="NA+/CA2+ K+ INDEPENDENT EXCHANGER"/>
    <property type="match status" value="1"/>
</dbReference>
<evidence type="ECO:0000256" key="8">
    <source>
        <dbReference type="SAM" id="Phobius"/>
    </source>
</evidence>
<feature type="region of interest" description="Disordered" evidence="7">
    <location>
        <begin position="453"/>
        <end position="480"/>
    </location>
</feature>
<feature type="transmembrane region" description="Helical" evidence="8">
    <location>
        <begin position="640"/>
        <end position="660"/>
    </location>
</feature>
<feature type="signal peptide" evidence="9">
    <location>
        <begin position="1"/>
        <end position="22"/>
    </location>
</feature>
<dbReference type="AlphaFoldDB" id="W4KCK2"/>
<feature type="compositionally biased region" description="Acidic residues" evidence="7">
    <location>
        <begin position="278"/>
        <end position="288"/>
    </location>
</feature>
<feature type="transmembrane region" description="Helical" evidence="8">
    <location>
        <begin position="703"/>
        <end position="725"/>
    </location>
</feature>
<feature type="compositionally biased region" description="Low complexity" evidence="7">
    <location>
        <begin position="461"/>
        <end position="475"/>
    </location>
</feature>
<evidence type="ECO:0000256" key="6">
    <source>
        <dbReference type="ARBA" id="ARBA00023136"/>
    </source>
</evidence>
<accession>W4KCK2</accession>
<feature type="transmembrane region" description="Helical" evidence="8">
    <location>
        <begin position="746"/>
        <end position="768"/>
    </location>
</feature>
<dbReference type="STRING" id="747525.W4KCK2"/>
<proteinExistence type="inferred from homology"/>
<dbReference type="Gene3D" id="1.20.1420.30">
    <property type="entry name" value="NCX, central ion-binding region"/>
    <property type="match status" value="2"/>
</dbReference>
<feature type="domain" description="Sodium/calcium exchanger membrane region" evidence="10">
    <location>
        <begin position="110"/>
        <end position="249"/>
    </location>
</feature>
<dbReference type="InterPro" id="IPR004837">
    <property type="entry name" value="NaCa_Exmemb"/>
</dbReference>
<feature type="transmembrane region" description="Helical" evidence="8">
    <location>
        <begin position="588"/>
        <end position="606"/>
    </location>
</feature>
<dbReference type="GO" id="GO:0016020">
    <property type="term" value="C:membrane"/>
    <property type="evidence" value="ECO:0007669"/>
    <property type="project" value="UniProtKB-SubCell"/>
</dbReference>
<dbReference type="Pfam" id="PF01699">
    <property type="entry name" value="Na_Ca_ex"/>
    <property type="match status" value="2"/>
</dbReference>
<feature type="transmembrane region" description="Helical" evidence="8">
    <location>
        <begin position="231"/>
        <end position="254"/>
    </location>
</feature>
<protein>
    <recommendedName>
        <fullName evidence="10">Sodium/calcium exchanger membrane region domain-containing protein</fullName>
    </recommendedName>
</protein>
<evidence type="ECO:0000256" key="4">
    <source>
        <dbReference type="ARBA" id="ARBA00022692"/>
    </source>
</evidence>
<dbReference type="GeneID" id="20667707"/>
<feature type="chain" id="PRO_5004844152" description="Sodium/calcium exchanger membrane region domain-containing protein" evidence="9">
    <location>
        <begin position="23"/>
        <end position="803"/>
    </location>
</feature>
<keyword evidence="3" id="KW-0813">Transport</keyword>
<evidence type="ECO:0000259" key="10">
    <source>
        <dbReference type="Pfam" id="PF01699"/>
    </source>
</evidence>